<accession>A0A417YU14</accession>
<evidence type="ECO:0000313" key="4">
    <source>
        <dbReference type="Proteomes" id="UP000284416"/>
    </source>
</evidence>
<dbReference type="EMBL" id="QWEG01000006">
    <property type="protein sequence ID" value="RHW40638.1"/>
    <property type="molecule type" value="Genomic_DNA"/>
</dbReference>
<dbReference type="AlphaFoldDB" id="A0A417YU14"/>
<proteinExistence type="predicted"/>
<dbReference type="OrthoDB" id="2427034at2"/>
<feature type="compositionally biased region" description="Basic and acidic residues" evidence="1">
    <location>
        <begin position="270"/>
        <end position="280"/>
    </location>
</feature>
<keyword evidence="2" id="KW-0472">Membrane</keyword>
<evidence type="ECO:0000256" key="1">
    <source>
        <dbReference type="SAM" id="MobiDB-lite"/>
    </source>
</evidence>
<feature type="region of interest" description="Disordered" evidence="1">
    <location>
        <begin position="252"/>
        <end position="280"/>
    </location>
</feature>
<dbReference type="Gene3D" id="3.30.70.60">
    <property type="match status" value="1"/>
</dbReference>
<comment type="caution">
    <text evidence="3">The sequence shown here is derived from an EMBL/GenBank/DDBJ whole genome shotgun (WGS) entry which is preliminary data.</text>
</comment>
<evidence type="ECO:0000256" key="2">
    <source>
        <dbReference type="SAM" id="Phobius"/>
    </source>
</evidence>
<gene>
    <name evidence="3" type="ORF">D1B31_10585</name>
</gene>
<evidence type="ECO:0008006" key="5">
    <source>
        <dbReference type="Google" id="ProtNLM"/>
    </source>
</evidence>
<protein>
    <recommendedName>
        <fullName evidence="5">Pilus assembly protein PilO</fullName>
    </recommendedName>
</protein>
<organism evidence="3 4">
    <name type="scientific">Neobacillus notoginsengisoli</name>
    <dbReference type="NCBI Taxonomy" id="1578198"/>
    <lineage>
        <taxon>Bacteria</taxon>
        <taxon>Bacillati</taxon>
        <taxon>Bacillota</taxon>
        <taxon>Bacilli</taxon>
        <taxon>Bacillales</taxon>
        <taxon>Bacillaceae</taxon>
        <taxon>Neobacillus</taxon>
    </lineage>
</organism>
<keyword evidence="2" id="KW-0812">Transmembrane</keyword>
<reference evidence="3 4" key="1">
    <citation type="journal article" date="2017" name="Int. J. Syst. Evol. Microbiol.">
        <title>Bacillus notoginsengisoli sp. nov., a novel bacterium isolated from the rhizosphere of Panax notoginseng.</title>
        <authorList>
            <person name="Zhang M.Y."/>
            <person name="Cheng J."/>
            <person name="Cai Y."/>
            <person name="Zhang T.Y."/>
            <person name="Wu Y.Y."/>
            <person name="Manikprabhu D."/>
            <person name="Li W.J."/>
            <person name="Zhang Y.X."/>
        </authorList>
    </citation>
    <scope>NUCLEOTIDE SEQUENCE [LARGE SCALE GENOMIC DNA]</scope>
    <source>
        <strain evidence="3 4">JCM 30743</strain>
    </source>
</reference>
<dbReference type="Proteomes" id="UP000284416">
    <property type="component" value="Unassembled WGS sequence"/>
</dbReference>
<sequence>MRFRLSRKENVIISVLALVLVLVFAGVYFLKVHPLKTDLETKNKSLKTEEQLLAILQGKEKETEEFTAASTTQMQVKIPVKPLVEQLILDLDKAEVVSGSKILSMNFAKDGEVSIPEQTEEEKAAEAEEESTSAETSEEAANADETPDGNEAETGQDGQTAQKPVSLLEVPEGVKKVTIQLSVESPGYEELEKFIATIEGLKRIVIVEAIDYTGGAEITTLQQKNDPLKFTVTVSAFYMPELKDLVQQLPNVSAPESAKKRNPLSSFTVPEEKKSETNEN</sequence>
<dbReference type="InterPro" id="IPR014717">
    <property type="entry name" value="Transl_elong_EF1B/ribsomal_bS6"/>
</dbReference>
<feature type="region of interest" description="Disordered" evidence="1">
    <location>
        <begin position="113"/>
        <end position="167"/>
    </location>
</feature>
<name>A0A417YU14_9BACI</name>
<keyword evidence="2" id="KW-1133">Transmembrane helix</keyword>
<keyword evidence="4" id="KW-1185">Reference proteome</keyword>
<feature type="transmembrane region" description="Helical" evidence="2">
    <location>
        <begin position="12"/>
        <end position="30"/>
    </location>
</feature>
<dbReference type="RefSeq" id="WP_118920755.1">
    <property type="nucleotide sequence ID" value="NZ_QWEG01000006.1"/>
</dbReference>
<evidence type="ECO:0000313" key="3">
    <source>
        <dbReference type="EMBL" id="RHW40638.1"/>
    </source>
</evidence>
<feature type="compositionally biased region" description="Acidic residues" evidence="1">
    <location>
        <begin position="127"/>
        <end position="151"/>
    </location>
</feature>